<evidence type="ECO:0000313" key="2">
    <source>
        <dbReference type="EnsemblPlants" id="EMT05483"/>
    </source>
</evidence>
<accession>M8BFH1</accession>
<dbReference type="AlphaFoldDB" id="M8BFH1"/>
<sequence length="412" mass="45750">MKEKKSFRVALLLSYLVLVAAGKGARTIQQWENTSQIPTYQQFKKTIMMEDGDIYDCIDVNLQPAFNHPLLKDHTIQVCIFFTTVMRIRNCESVNPISDSRIRDVNPNKPNPYEMEPTSFPIGLNIKSSFPHVVSQAHFSIVECPRGMVPILRNGRRDQISAHFIDQAINKDAQLEEAGMKYFDDLYGVQATINVYEPKVKKDSGDLSQTGIQIDNGPKGHMDSINACYSVSPSFYGDTFARFHVGWSCIDHDCPGFVQVSHNVGLGGRVKPVSVYNGPQYVIHILIFKDPKTHNCWLAYGKDKTPVGYWPSSLFTSLKDKGNFSYTGGHASGPTASSDSPQIGSGHFASEGYGKAAFIKDIQIIDNNNKLVTPNEEKAISGSSDLRKYTIGNYGVDDHGVHMYYGGPGNFV</sequence>
<proteinExistence type="predicted"/>
<feature type="domain" description="Neprosin PEP catalytic" evidence="1">
    <location>
        <begin position="168"/>
        <end position="412"/>
    </location>
</feature>
<protein>
    <recommendedName>
        <fullName evidence="1">Neprosin PEP catalytic domain-containing protein</fullName>
    </recommendedName>
</protein>
<dbReference type="InterPro" id="IPR004314">
    <property type="entry name" value="Neprosin"/>
</dbReference>
<dbReference type="Pfam" id="PF14365">
    <property type="entry name" value="Neprosin_AP"/>
    <property type="match status" value="1"/>
</dbReference>
<dbReference type="InterPro" id="IPR025521">
    <property type="entry name" value="Neprosin_propep"/>
</dbReference>
<dbReference type="InterPro" id="IPR053168">
    <property type="entry name" value="Glutamic_endopeptidase"/>
</dbReference>
<organism evidence="2">
    <name type="scientific">Aegilops tauschii</name>
    <name type="common">Tausch's goatgrass</name>
    <name type="synonym">Aegilops squarrosa</name>
    <dbReference type="NCBI Taxonomy" id="37682"/>
    <lineage>
        <taxon>Eukaryota</taxon>
        <taxon>Viridiplantae</taxon>
        <taxon>Streptophyta</taxon>
        <taxon>Embryophyta</taxon>
        <taxon>Tracheophyta</taxon>
        <taxon>Spermatophyta</taxon>
        <taxon>Magnoliopsida</taxon>
        <taxon>Liliopsida</taxon>
        <taxon>Poales</taxon>
        <taxon>Poaceae</taxon>
        <taxon>BOP clade</taxon>
        <taxon>Pooideae</taxon>
        <taxon>Triticodae</taxon>
        <taxon>Triticeae</taxon>
        <taxon>Triticinae</taxon>
        <taxon>Aegilops</taxon>
    </lineage>
</organism>
<name>M8BFH1_AEGTA</name>
<dbReference type="Pfam" id="PF03080">
    <property type="entry name" value="Neprosin"/>
    <property type="match status" value="1"/>
</dbReference>
<evidence type="ECO:0000259" key="1">
    <source>
        <dbReference type="PROSITE" id="PS52045"/>
    </source>
</evidence>
<reference evidence="2" key="1">
    <citation type="submission" date="2015-06" db="UniProtKB">
        <authorList>
            <consortium name="EnsemblPlants"/>
        </authorList>
    </citation>
    <scope>IDENTIFICATION</scope>
</reference>
<dbReference type="EnsemblPlants" id="EMT05483">
    <property type="protein sequence ID" value="EMT05483"/>
    <property type="gene ID" value="F775_07577"/>
</dbReference>
<dbReference type="PANTHER" id="PTHR31589">
    <property type="entry name" value="PROTEIN, PUTATIVE (DUF239)-RELATED-RELATED"/>
    <property type="match status" value="1"/>
</dbReference>
<dbReference type="PROSITE" id="PS52045">
    <property type="entry name" value="NEPROSIN_PEP_CD"/>
    <property type="match status" value="1"/>
</dbReference>
<dbReference type="PANTHER" id="PTHR31589:SF116">
    <property type="entry name" value="NEPROSIN DOMAIN-CONTAINING PROTEIN"/>
    <property type="match status" value="1"/>
</dbReference>